<dbReference type="Pfam" id="PF00646">
    <property type="entry name" value="F-box"/>
    <property type="match status" value="1"/>
</dbReference>
<accession>A0A6D2HT50</accession>
<dbReference type="CDD" id="cd22160">
    <property type="entry name" value="F-box_AtFBL13-like"/>
    <property type="match status" value="1"/>
</dbReference>
<dbReference type="InterPro" id="IPR006566">
    <property type="entry name" value="FBD"/>
</dbReference>
<evidence type="ECO:0000259" key="1">
    <source>
        <dbReference type="PROSITE" id="PS50181"/>
    </source>
</evidence>
<dbReference type="InterPro" id="IPR001810">
    <property type="entry name" value="F-box_dom"/>
</dbReference>
<dbReference type="PANTHER" id="PTHR31900">
    <property type="entry name" value="F-BOX/RNI SUPERFAMILY PROTEIN-RELATED"/>
    <property type="match status" value="1"/>
</dbReference>
<feature type="domain" description="F-box" evidence="1">
    <location>
        <begin position="18"/>
        <end position="54"/>
    </location>
</feature>
<dbReference type="Pfam" id="PF24758">
    <property type="entry name" value="LRR_At5g56370"/>
    <property type="match status" value="1"/>
</dbReference>
<dbReference type="AlphaFoldDB" id="A0A6D2HT50"/>
<dbReference type="PROSITE" id="PS50181">
    <property type="entry name" value="FBOX"/>
    <property type="match status" value="1"/>
</dbReference>
<dbReference type="Gene3D" id="3.80.10.10">
    <property type="entry name" value="Ribonuclease Inhibitor"/>
    <property type="match status" value="1"/>
</dbReference>
<dbReference type="InterPro" id="IPR036047">
    <property type="entry name" value="F-box-like_dom_sf"/>
</dbReference>
<sequence length="358" mass="40775">MISRGKSPWRQSQRLKEEDRISELPDPLICQVLSHLSTKDLVKTSVLSTRWRTLWLWVPREYLDSREFPCLDVFVKFGDRFFDSDRASCIDKLNLTIVVHEGRDDGASYFHKSWIDAAVTRKVQHVHVQLHVGNYWDYLEMPTSLFNCKTLVSLKLRTVKLALDHVGFVSLPCLKTMQLKYFNINEASFERLVSCCPVLEKLTISKCVNILDVKVFRVLSTSLKMLVVELLNFGHALGSGFVVDAPRLRFLSVVDYLSESFVVHNMDSNAAIVDFALTFGLKVLDEATGSSKRSSIRRFLSGISKVTEMTLCPYTFETSVILKKLTVRISSDISRENGTLKRLLEIPRGSTKCQVVVL</sequence>
<dbReference type="SMART" id="SM00579">
    <property type="entry name" value="FBD"/>
    <property type="match status" value="1"/>
</dbReference>
<proteinExistence type="predicted"/>
<dbReference type="InterPro" id="IPR050232">
    <property type="entry name" value="FBL13/AtMIF1-like"/>
</dbReference>
<dbReference type="Gene3D" id="1.20.1280.50">
    <property type="match status" value="1"/>
</dbReference>
<evidence type="ECO:0000313" key="3">
    <source>
        <dbReference type="Proteomes" id="UP000467841"/>
    </source>
</evidence>
<dbReference type="Proteomes" id="UP000467841">
    <property type="component" value="Unassembled WGS sequence"/>
</dbReference>
<evidence type="ECO:0000313" key="2">
    <source>
        <dbReference type="EMBL" id="CAA7019427.1"/>
    </source>
</evidence>
<dbReference type="InterPro" id="IPR055411">
    <property type="entry name" value="LRR_FXL15/At3g58940/PEG3-like"/>
</dbReference>
<reference evidence="2" key="1">
    <citation type="submission" date="2020-01" db="EMBL/GenBank/DDBJ databases">
        <authorList>
            <person name="Mishra B."/>
        </authorList>
    </citation>
    <scope>NUCLEOTIDE SEQUENCE [LARGE SCALE GENOMIC DNA]</scope>
</reference>
<organism evidence="2 3">
    <name type="scientific">Microthlaspi erraticum</name>
    <dbReference type="NCBI Taxonomy" id="1685480"/>
    <lineage>
        <taxon>Eukaryota</taxon>
        <taxon>Viridiplantae</taxon>
        <taxon>Streptophyta</taxon>
        <taxon>Embryophyta</taxon>
        <taxon>Tracheophyta</taxon>
        <taxon>Spermatophyta</taxon>
        <taxon>Magnoliopsida</taxon>
        <taxon>eudicotyledons</taxon>
        <taxon>Gunneridae</taxon>
        <taxon>Pentapetalae</taxon>
        <taxon>rosids</taxon>
        <taxon>malvids</taxon>
        <taxon>Brassicales</taxon>
        <taxon>Brassicaceae</taxon>
        <taxon>Coluteocarpeae</taxon>
        <taxon>Microthlaspi</taxon>
    </lineage>
</organism>
<dbReference type="SMART" id="SM00256">
    <property type="entry name" value="FBOX"/>
    <property type="match status" value="1"/>
</dbReference>
<dbReference type="InterPro" id="IPR032675">
    <property type="entry name" value="LRR_dom_sf"/>
</dbReference>
<protein>
    <recommendedName>
        <fullName evidence="1">F-box domain-containing protein</fullName>
    </recommendedName>
</protein>
<keyword evidence="3" id="KW-1185">Reference proteome</keyword>
<dbReference type="SUPFAM" id="SSF52047">
    <property type="entry name" value="RNI-like"/>
    <property type="match status" value="1"/>
</dbReference>
<dbReference type="PANTHER" id="PTHR31900:SF25">
    <property type="entry name" value="FBD DOMAIN-CONTAINING PROTEIN"/>
    <property type="match status" value="1"/>
</dbReference>
<gene>
    <name evidence="2" type="ORF">MERR_LOCUS6662</name>
</gene>
<dbReference type="OrthoDB" id="1070247at2759"/>
<dbReference type="InterPro" id="IPR053781">
    <property type="entry name" value="F-box_AtFBL13-like"/>
</dbReference>
<dbReference type="EMBL" id="CACVBM020000444">
    <property type="protein sequence ID" value="CAA7019427.1"/>
    <property type="molecule type" value="Genomic_DNA"/>
</dbReference>
<dbReference type="SUPFAM" id="SSF81383">
    <property type="entry name" value="F-box domain"/>
    <property type="match status" value="1"/>
</dbReference>
<comment type="caution">
    <text evidence="2">The sequence shown here is derived from an EMBL/GenBank/DDBJ whole genome shotgun (WGS) entry which is preliminary data.</text>
</comment>
<name>A0A6D2HT50_9BRAS</name>